<dbReference type="AlphaFoldDB" id="A0A5R9CRA5"/>
<reference evidence="2 3" key="1">
    <citation type="submission" date="2019-05" db="EMBL/GenBank/DDBJ databases">
        <title>The metagenome of a microbial culture collection derived from dairy environment covers the genomic content of the human microbiome.</title>
        <authorList>
            <person name="Roder T."/>
            <person name="Wuthrich D."/>
            <person name="Sattari Z."/>
            <person name="Von Ah U."/>
            <person name="Bar C."/>
            <person name="Ronchi F."/>
            <person name="Macpherson A.J."/>
            <person name="Ganal-Vonarburg S.C."/>
            <person name="Bruggmann R."/>
            <person name="Vergeres G."/>
        </authorList>
    </citation>
    <scope>NUCLEOTIDE SEQUENCE [LARGE SCALE GENOMIC DNA]</scope>
    <source>
        <strain evidence="2 3">FAM 1079</strain>
    </source>
</reference>
<proteinExistence type="predicted"/>
<dbReference type="Proteomes" id="UP000305100">
    <property type="component" value="Unassembled WGS sequence"/>
</dbReference>
<protein>
    <recommendedName>
        <fullName evidence="4">Replication-associated protein RepC</fullName>
    </recommendedName>
</protein>
<dbReference type="OrthoDB" id="2339537at2"/>
<evidence type="ECO:0000256" key="1">
    <source>
        <dbReference type="SAM" id="MobiDB-lite"/>
    </source>
</evidence>
<dbReference type="GeneID" id="69059634"/>
<gene>
    <name evidence="2" type="ORF">FEZ41_10930</name>
</gene>
<dbReference type="SMR" id="A0A5R9CRA5"/>
<organism evidence="2 3">
    <name type="scientific">Lentilactobacillus parafarraginis</name>
    <dbReference type="NCBI Taxonomy" id="390842"/>
    <lineage>
        <taxon>Bacteria</taxon>
        <taxon>Bacillati</taxon>
        <taxon>Bacillota</taxon>
        <taxon>Bacilli</taxon>
        <taxon>Lactobacillales</taxon>
        <taxon>Lactobacillaceae</taxon>
        <taxon>Lentilactobacillus</taxon>
    </lineage>
</organism>
<name>A0A5R9CRA5_9LACO</name>
<sequence length="111" mass="13061">MASDNSTDDILKGVKKGNPLLRNHTKNFKPQQSFEFSNSNDHKTLKTKFKNQKKSIKISTETKTQLDILKEIESMKFDYEIIQLLLDSYVNELNPEERSIYETMLKFRSQK</sequence>
<comment type="caution">
    <text evidence="2">The sequence shown here is derived from an EMBL/GenBank/DDBJ whole genome shotgun (WGS) entry which is preliminary data.</text>
</comment>
<feature type="region of interest" description="Disordered" evidence="1">
    <location>
        <begin position="1"/>
        <end position="40"/>
    </location>
</feature>
<evidence type="ECO:0000313" key="3">
    <source>
        <dbReference type="Proteomes" id="UP000305100"/>
    </source>
</evidence>
<evidence type="ECO:0008006" key="4">
    <source>
        <dbReference type="Google" id="ProtNLM"/>
    </source>
</evidence>
<dbReference type="RefSeq" id="WP_003554842.1">
    <property type="nucleotide sequence ID" value="NZ_VBSX01000030.1"/>
</dbReference>
<evidence type="ECO:0000313" key="2">
    <source>
        <dbReference type="EMBL" id="TLQ17860.1"/>
    </source>
</evidence>
<feature type="compositionally biased region" description="Polar residues" evidence="1">
    <location>
        <begin position="28"/>
        <end position="39"/>
    </location>
</feature>
<accession>A0A5R9CRA5</accession>
<dbReference type="EMBL" id="VBSX01000030">
    <property type="protein sequence ID" value="TLQ17860.1"/>
    <property type="molecule type" value="Genomic_DNA"/>
</dbReference>